<proteinExistence type="predicted"/>
<accession>A0AC58TVA6</accession>
<sequence>MVNSTAESSSNTIDHNHLLYLQPSNSPGVVQTGILLIGMENYSIWSRVMLLALECKNKLEFIDGTVRRDTIGKDLEKQWDRCNALVKSWITSNVSKELLSGILFRPDAYSDWNDLKEKFDMVNLTRSYHLHKEVSTLTQGVSPVSVYYSKLKDLWDETDYIMPVPSCCDKSKDFVTHLTNQRLLKFLMGLNDGYSQARSQILMMSPTPSVNQAFALIA</sequence>
<evidence type="ECO:0000313" key="2">
    <source>
        <dbReference type="RefSeq" id="XP_075101163.1"/>
    </source>
</evidence>
<organism evidence="1 2">
    <name type="scientific">Nicotiana tabacum</name>
    <name type="common">Common tobacco</name>
    <dbReference type="NCBI Taxonomy" id="4097"/>
    <lineage>
        <taxon>Eukaryota</taxon>
        <taxon>Viridiplantae</taxon>
        <taxon>Streptophyta</taxon>
        <taxon>Embryophyta</taxon>
        <taxon>Tracheophyta</taxon>
        <taxon>Spermatophyta</taxon>
        <taxon>Magnoliopsida</taxon>
        <taxon>eudicotyledons</taxon>
        <taxon>Gunneridae</taxon>
        <taxon>Pentapetalae</taxon>
        <taxon>asterids</taxon>
        <taxon>lamiids</taxon>
        <taxon>Solanales</taxon>
        <taxon>Solanaceae</taxon>
        <taxon>Nicotianoideae</taxon>
        <taxon>Nicotianeae</taxon>
        <taxon>Nicotiana</taxon>
    </lineage>
</organism>
<reference evidence="2" key="2">
    <citation type="submission" date="2025-08" db="UniProtKB">
        <authorList>
            <consortium name="RefSeq"/>
        </authorList>
    </citation>
    <scope>IDENTIFICATION</scope>
    <source>
        <tissue evidence="2">Leaf</tissue>
    </source>
</reference>
<protein>
    <submittedName>
        <fullName evidence="2">Uncharacterized protein LOC142176766</fullName>
    </submittedName>
</protein>
<name>A0AC58TVA6_TOBAC</name>
<reference evidence="1" key="1">
    <citation type="journal article" date="2014" name="Nat. Commun.">
        <title>The tobacco genome sequence and its comparison with those of tomato and potato.</title>
        <authorList>
            <person name="Sierro N."/>
            <person name="Battey J.N."/>
            <person name="Ouadi S."/>
            <person name="Bakaher N."/>
            <person name="Bovet L."/>
            <person name="Willig A."/>
            <person name="Goepfert S."/>
            <person name="Peitsch M.C."/>
            <person name="Ivanov N.V."/>
        </authorList>
    </citation>
    <scope>NUCLEOTIDE SEQUENCE [LARGE SCALE GENOMIC DNA]</scope>
</reference>
<keyword evidence="1" id="KW-1185">Reference proteome</keyword>
<dbReference type="Proteomes" id="UP000790787">
    <property type="component" value="Chromosome 3"/>
</dbReference>
<gene>
    <name evidence="2" type="primary">LOC142176766</name>
</gene>
<evidence type="ECO:0000313" key="1">
    <source>
        <dbReference type="Proteomes" id="UP000790787"/>
    </source>
</evidence>
<dbReference type="RefSeq" id="XP_075101163.1">
    <property type="nucleotide sequence ID" value="XM_075245062.1"/>
</dbReference>